<comment type="caution">
    <text evidence="2">The sequence shown here is derived from an EMBL/GenBank/DDBJ whole genome shotgun (WGS) entry which is preliminary data.</text>
</comment>
<dbReference type="EMBL" id="JAVJGV010000005">
    <property type="protein sequence ID" value="MDR5602175.1"/>
    <property type="molecule type" value="Genomic_DNA"/>
</dbReference>
<name>A0ABU1EVM5_9STAP</name>
<keyword evidence="3" id="KW-1185">Reference proteome</keyword>
<evidence type="ECO:0000256" key="1">
    <source>
        <dbReference type="SAM" id="Phobius"/>
    </source>
</evidence>
<feature type="transmembrane region" description="Helical" evidence="1">
    <location>
        <begin position="7"/>
        <end position="27"/>
    </location>
</feature>
<feature type="transmembrane region" description="Helical" evidence="1">
    <location>
        <begin position="33"/>
        <end position="52"/>
    </location>
</feature>
<protein>
    <submittedName>
        <fullName evidence="2">Uncharacterized protein</fullName>
    </submittedName>
</protein>
<evidence type="ECO:0000313" key="3">
    <source>
        <dbReference type="Proteomes" id="UP001255050"/>
    </source>
</evidence>
<feature type="transmembrane region" description="Helical" evidence="1">
    <location>
        <begin position="64"/>
        <end position="92"/>
    </location>
</feature>
<dbReference type="Proteomes" id="UP001255050">
    <property type="component" value="Unassembled WGS sequence"/>
</dbReference>
<keyword evidence="1" id="KW-1133">Transmembrane helix</keyword>
<reference evidence="2 3" key="1">
    <citation type="submission" date="2023-08" db="EMBL/GenBank/DDBJ databases">
        <title>Whole genome sequencing of Staphylococcus coagulans NN-2474.</title>
        <authorList>
            <person name="Kropotov V.S."/>
            <person name="Boriskina E.V."/>
            <person name="Gordinskaya N.A."/>
            <person name="Shkurkina I.S."/>
            <person name="Kryazhev D.V."/>
            <person name="Alekseeva A.E."/>
            <person name="Makhova M.A."/>
        </authorList>
    </citation>
    <scope>NUCLEOTIDE SEQUENCE [LARGE SCALE GENOMIC DNA]</scope>
    <source>
        <strain evidence="2 3">NN-2474</strain>
    </source>
</reference>
<keyword evidence="1" id="KW-0472">Membrane</keyword>
<keyword evidence="1" id="KW-0812">Transmembrane</keyword>
<accession>A0ABU1EVM5</accession>
<organism evidence="2 3">
    <name type="scientific">Staphylococcus coagulans</name>
    <dbReference type="NCBI Taxonomy" id="74706"/>
    <lineage>
        <taxon>Bacteria</taxon>
        <taxon>Bacillati</taxon>
        <taxon>Bacillota</taxon>
        <taxon>Bacilli</taxon>
        <taxon>Bacillales</taxon>
        <taxon>Staphylococcaceae</taxon>
        <taxon>Staphylococcus</taxon>
    </lineage>
</organism>
<proteinExistence type="predicted"/>
<dbReference type="RefSeq" id="WP_309551001.1">
    <property type="nucleotide sequence ID" value="NZ_JAVJGV010000005.1"/>
</dbReference>
<sequence>MDRAIRIVNALNYLFLILGIVICLIFTKSVGDLLIYFGATSLAAGVFSGWHISAADTKLIKVGLTWFIVNMVNLFVLIPLIIFLLFFGLGYFSGSR</sequence>
<gene>
    <name evidence="2" type="ORF">RCO12_01875</name>
</gene>
<evidence type="ECO:0000313" key="2">
    <source>
        <dbReference type="EMBL" id="MDR5602175.1"/>
    </source>
</evidence>